<proteinExistence type="predicted"/>
<comment type="caution">
    <text evidence="2">The sequence shown here is derived from an EMBL/GenBank/DDBJ whole genome shotgun (WGS) entry which is preliminary data.</text>
</comment>
<evidence type="ECO:0000256" key="1">
    <source>
        <dbReference type="SAM" id="SignalP"/>
    </source>
</evidence>
<keyword evidence="3" id="KW-1185">Reference proteome</keyword>
<dbReference type="EMBL" id="JBBMFC010000018">
    <property type="protein sequence ID" value="MEQ2579273.1"/>
    <property type="molecule type" value="Genomic_DNA"/>
</dbReference>
<reference evidence="2 3" key="1">
    <citation type="submission" date="2024-03" db="EMBL/GenBank/DDBJ databases">
        <title>Human intestinal bacterial collection.</title>
        <authorList>
            <person name="Pauvert C."/>
            <person name="Hitch T.C.A."/>
            <person name="Clavel T."/>
        </authorList>
    </citation>
    <scope>NUCLEOTIDE SEQUENCE [LARGE SCALE GENOMIC DNA]</scope>
    <source>
        <strain evidence="2 3">CLA-AA-H78B</strain>
    </source>
</reference>
<keyword evidence="1" id="KW-0732">Signal</keyword>
<sequence length="419" mass="45891">MKAFKKLNQSVLGIMLVLAMTASMLIAAPAKEAKAATAAPTVATDVAHDEITDVTVANVTDETVSYQMDDNDDDDAFIRILLPKTATVDTLKNLKFTITTNTALTCDSLVFSKSGNTYTCNSADLYNKSYTLSFGGVDYILAAGIEGGKTSVPAGETGVITGARLGGVAATMARDVIQSDFMGNPYFGEMGYDWTSVTYLISDVTLPNDTNRAAVVLSYSPYKKANQVTVDLTSGQKEVTINGATYQVTASFGDVIVVSKDNYYIDLHELAKYLSSEEETVASKEDLLHMFQQIQIAQNEYFANGARTFSAGTTVMDVMQDFLNFAYGEHKDNTVKYFTMGDSSRGADVSYIDYINGLSYRQVNRYAGWMYSDDPNGVWKDGAFNKGCSMPNVMSNAYTMTKDTKITWFYTTNYMAIYQ</sequence>
<evidence type="ECO:0000313" key="2">
    <source>
        <dbReference type="EMBL" id="MEQ2579273.1"/>
    </source>
</evidence>
<dbReference type="RefSeq" id="WP_349144611.1">
    <property type="nucleotide sequence ID" value="NZ_JBBMFC010000018.1"/>
</dbReference>
<gene>
    <name evidence="2" type="ORF">WMO62_10610</name>
</gene>
<name>A0ABV1I258_9FIRM</name>
<feature type="chain" id="PRO_5046749767" evidence="1">
    <location>
        <begin position="28"/>
        <end position="419"/>
    </location>
</feature>
<protein>
    <submittedName>
        <fullName evidence="2">DUF4430 domain-containing protein</fullName>
    </submittedName>
</protein>
<dbReference type="Proteomes" id="UP001470288">
    <property type="component" value="Unassembled WGS sequence"/>
</dbReference>
<feature type="signal peptide" evidence="1">
    <location>
        <begin position="1"/>
        <end position="27"/>
    </location>
</feature>
<accession>A0ABV1I258</accession>
<evidence type="ECO:0000313" key="3">
    <source>
        <dbReference type="Proteomes" id="UP001470288"/>
    </source>
</evidence>
<organism evidence="2 3">
    <name type="scientific">Hominiventricola aquisgranensis</name>
    <dbReference type="NCBI Taxonomy" id="3133164"/>
    <lineage>
        <taxon>Bacteria</taxon>
        <taxon>Bacillati</taxon>
        <taxon>Bacillota</taxon>
        <taxon>Clostridia</taxon>
        <taxon>Lachnospirales</taxon>
        <taxon>Lachnospiraceae</taxon>
        <taxon>Hominiventricola</taxon>
    </lineage>
</organism>